<feature type="transmembrane region" description="Helical" evidence="4">
    <location>
        <begin position="274"/>
        <end position="293"/>
    </location>
</feature>
<feature type="transmembrane region" description="Helical" evidence="4">
    <location>
        <begin position="248"/>
        <end position="267"/>
    </location>
</feature>
<dbReference type="PROSITE" id="PS50850">
    <property type="entry name" value="MFS"/>
    <property type="match status" value="1"/>
</dbReference>
<dbReference type="Gene3D" id="1.20.1250.20">
    <property type="entry name" value="MFS general substrate transporter like domains"/>
    <property type="match status" value="2"/>
</dbReference>
<feature type="transmembrane region" description="Helical" evidence="4">
    <location>
        <begin position="106"/>
        <end position="128"/>
    </location>
</feature>
<feature type="transmembrane region" description="Helical" evidence="4">
    <location>
        <begin position="12"/>
        <end position="29"/>
    </location>
</feature>
<evidence type="ECO:0000313" key="6">
    <source>
        <dbReference type="EMBL" id="MCB5160918.1"/>
    </source>
</evidence>
<evidence type="ECO:0000313" key="7">
    <source>
        <dbReference type="Proteomes" id="UP001139095"/>
    </source>
</evidence>
<protein>
    <submittedName>
        <fullName evidence="6">YbfB/YjiJ family MFS transporter</fullName>
    </submittedName>
</protein>
<reference evidence="6" key="1">
    <citation type="submission" date="2021-10" db="EMBL/GenBank/DDBJ databases">
        <title>Marinomonas pontica sp. nov., isolated from the Black Sea.</title>
        <authorList>
            <person name="Zhao L.-H."/>
            <person name="Xue J.-H."/>
        </authorList>
    </citation>
    <scope>NUCLEOTIDE SEQUENCE</scope>
    <source>
        <strain evidence="6">E8</strain>
    </source>
</reference>
<dbReference type="EMBL" id="JAJATW010000003">
    <property type="protein sequence ID" value="MCB5160918.1"/>
    <property type="molecule type" value="Genomic_DNA"/>
</dbReference>
<dbReference type="SUPFAM" id="SSF103473">
    <property type="entry name" value="MFS general substrate transporter"/>
    <property type="match status" value="1"/>
</dbReference>
<comment type="caution">
    <text evidence="6">The sequence shown here is derived from an EMBL/GenBank/DDBJ whole genome shotgun (WGS) entry which is preliminary data.</text>
</comment>
<gene>
    <name evidence="6" type="ORF">LG368_03270</name>
</gene>
<feature type="transmembrane region" description="Helical" evidence="4">
    <location>
        <begin position="168"/>
        <end position="188"/>
    </location>
</feature>
<organism evidence="6 7">
    <name type="scientific">Marinomonas algarum</name>
    <dbReference type="NCBI Taxonomy" id="2883105"/>
    <lineage>
        <taxon>Bacteria</taxon>
        <taxon>Pseudomonadati</taxon>
        <taxon>Pseudomonadota</taxon>
        <taxon>Gammaproteobacteria</taxon>
        <taxon>Oceanospirillales</taxon>
        <taxon>Oceanospirillaceae</taxon>
        <taxon>Marinomonas</taxon>
    </lineage>
</organism>
<dbReference type="InterPro" id="IPR036259">
    <property type="entry name" value="MFS_trans_sf"/>
</dbReference>
<dbReference type="GO" id="GO:0005886">
    <property type="term" value="C:plasma membrane"/>
    <property type="evidence" value="ECO:0007669"/>
    <property type="project" value="TreeGrafter"/>
</dbReference>
<feature type="transmembrane region" description="Helical" evidence="4">
    <location>
        <begin position="49"/>
        <end position="68"/>
    </location>
</feature>
<dbReference type="Proteomes" id="UP001139095">
    <property type="component" value="Unassembled WGS sequence"/>
</dbReference>
<keyword evidence="2 4" id="KW-1133">Transmembrane helix</keyword>
<dbReference type="InterPro" id="IPR020846">
    <property type="entry name" value="MFS_dom"/>
</dbReference>
<dbReference type="PANTHER" id="PTHR23537">
    <property type="match status" value="1"/>
</dbReference>
<evidence type="ECO:0000256" key="4">
    <source>
        <dbReference type="SAM" id="Phobius"/>
    </source>
</evidence>
<dbReference type="AlphaFoldDB" id="A0A9X1LE54"/>
<feature type="transmembrane region" description="Helical" evidence="4">
    <location>
        <begin position="366"/>
        <end position="386"/>
    </location>
</feature>
<sequence>MQTNLTRMKVYIAGICSLIVTAGVARFSYTSLLPIMQAEAGLNEVGAGWLATVNYAGYLTGVLIVACLNNLSHKFVLYRLYLVLAVLTTAAMALTTNLYLWSLLRYVSGIGTSAGFILASGLILKWLVSQGKRGELGIHFSGIGLSIFFAAFLVEVLLRASVGWQGQWLYLSLMAVFFAVPAWIWMPNPNKIVSTHANHQVLDRPPSRLFAWIMMAAYFCAGYGYVVSATFIVDIVEGFSALAGRGQHVFIVLGLAATPAVLVWDLVARKWGYLKALLLAYGLQIVGIMLPAVSDNLLVIGVGAILFGATFVACVSLVLTMAGQFYPSNPAKFMGKMTLAYGSAQIIAPMFTGLLASWFGSYALSLYLSGGVMLLGVGLVGVLIRLDAQELEGRRILAANA</sequence>
<evidence type="ECO:0000256" key="2">
    <source>
        <dbReference type="ARBA" id="ARBA00022989"/>
    </source>
</evidence>
<feature type="transmembrane region" description="Helical" evidence="4">
    <location>
        <begin position="299"/>
        <end position="326"/>
    </location>
</feature>
<dbReference type="RefSeq" id="WP_226753300.1">
    <property type="nucleotide sequence ID" value="NZ_JAJATW010000003.1"/>
</dbReference>
<keyword evidence="3 4" id="KW-0472">Membrane</keyword>
<accession>A0A9X1LE54</accession>
<feature type="domain" description="Major facilitator superfamily (MFS) profile" evidence="5">
    <location>
        <begin position="9"/>
        <end position="388"/>
    </location>
</feature>
<feature type="transmembrane region" description="Helical" evidence="4">
    <location>
        <begin position="209"/>
        <end position="236"/>
    </location>
</feature>
<evidence type="ECO:0000259" key="5">
    <source>
        <dbReference type="PROSITE" id="PS50850"/>
    </source>
</evidence>
<keyword evidence="7" id="KW-1185">Reference proteome</keyword>
<feature type="transmembrane region" description="Helical" evidence="4">
    <location>
        <begin position="338"/>
        <end position="360"/>
    </location>
</feature>
<dbReference type="GO" id="GO:0022857">
    <property type="term" value="F:transmembrane transporter activity"/>
    <property type="evidence" value="ECO:0007669"/>
    <property type="project" value="InterPro"/>
</dbReference>
<feature type="transmembrane region" description="Helical" evidence="4">
    <location>
        <begin position="140"/>
        <end position="162"/>
    </location>
</feature>
<proteinExistence type="predicted"/>
<keyword evidence="1 4" id="KW-0812">Transmembrane</keyword>
<name>A0A9X1LE54_9GAMM</name>
<feature type="transmembrane region" description="Helical" evidence="4">
    <location>
        <begin position="80"/>
        <end position="100"/>
    </location>
</feature>
<evidence type="ECO:0000256" key="1">
    <source>
        <dbReference type="ARBA" id="ARBA00022692"/>
    </source>
</evidence>
<evidence type="ECO:0000256" key="3">
    <source>
        <dbReference type="ARBA" id="ARBA00023136"/>
    </source>
</evidence>
<dbReference type="InterPro" id="IPR010645">
    <property type="entry name" value="MFS_4"/>
</dbReference>
<dbReference type="PANTHER" id="PTHR23537:SF1">
    <property type="entry name" value="SUGAR TRANSPORTER"/>
    <property type="match status" value="1"/>
</dbReference>
<dbReference type="Pfam" id="PF06779">
    <property type="entry name" value="MFS_4"/>
    <property type="match status" value="1"/>
</dbReference>